<proteinExistence type="predicted"/>
<keyword evidence="2" id="KW-1185">Reference proteome</keyword>
<evidence type="ECO:0000313" key="1">
    <source>
        <dbReference type="EMBL" id="EFZ35878.1"/>
    </source>
</evidence>
<dbReference type="AlphaFoldDB" id="E7RT72"/>
<dbReference type="HOGENOM" id="CLU_3083274_0_0_10"/>
<sequence>MVHRVTLRGSSCHPPWFIVSPSVVHRVNLRGSSCHPPWFTMYFGWVYIIIMY</sequence>
<gene>
    <name evidence="1" type="ORF">HMPREF0663_11945</name>
</gene>
<name>E7RT72_9BACT</name>
<accession>E7RT72</accession>
<protein>
    <submittedName>
        <fullName evidence="1">Uncharacterized protein</fullName>
    </submittedName>
</protein>
<dbReference type="Proteomes" id="UP000005580">
    <property type="component" value="Unassembled WGS sequence"/>
</dbReference>
<evidence type="ECO:0000313" key="2">
    <source>
        <dbReference type="Proteomes" id="UP000005580"/>
    </source>
</evidence>
<reference evidence="1" key="1">
    <citation type="submission" date="2011-01" db="EMBL/GenBank/DDBJ databases">
        <authorList>
            <person name="Muzny D."/>
            <person name="Qin X."/>
            <person name="Buhay C."/>
            <person name="Dugan-Rocha S."/>
            <person name="Ding Y."/>
            <person name="Chen G."/>
            <person name="Hawes A."/>
            <person name="Holder M."/>
            <person name="Jhangiani S."/>
            <person name="Johnson A."/>
            <person name="Khan Z."/>
            <person name="Li Z."/>
            <person name="Liu W."/>
            <person name="Liu X."/>
            <person name="Perez L."/>
            <person name="Shen H."/>
            <person name="Wang Q."/>
            <person name="Watt J."/>
            <person name="Xi L."/>
            <person name="Xin Y."/>
            <person name="Zhou J."/>
            <person name="Deng J."/>
            <person name="Jiang H."/>
            <person name="Liu Y."/>
            <person name="Qu J."/>
            <person name="Song X.-Z."/>
            <person name="Zhang L."/>
            <person name="Villasana D."/>
            <person name="Johnson A."/>
            <person name="Liu J."/>
            <person name="Liyanage D."/>
            <person name="Lorensuhewa L."/>
            <person name="Robinson T."/>
            <person name="Song A."/>
            <person name="Song B.-B."/>
            <person name="Dinh H."/>
            <person name="Thornton R."/>
            <person name="Coyle M."/>
            <person name="Francisco L."/>
            <person name="Jackson L."/>
            <person name="Javaid M."/>
            <person name="Korchina V."/>
            <person name="Kovar C."/>
            <person name="Mata R."/>
            <person name="Mathew T."/>
            <person name="Ngo R."/>
            <person name="Nguyen L."/>
            <person name="Nguyen N."/>
            <person name="Okwuonu G."/>
            <person name="Ongeri F."/>
            <person name="Pham C."/>
            <person name="Simmons D."/>
            <person name="Wilczek-Boney K."/>
            <person name="Hale W."/>
            <person name="Jakkamsetti A."/>
            <person name="Pham P."/>
            <person name="Ruth R."/>
            <person name="San Lucas F."/>
            <person name="Warren J."/>
            <person name="Zhang J."/>
            <person name="Zhao Z."/>
            <person name="Zhou C."/>
            <person name="Zhu D."/>
            <person name="Lee S."/>
            <person name="Bess C."/>
            <person name="Blankenburg K."/>
            <person name="Forbes L."/>
            <person name="Fu Q."/>
            <person name="Gubbala S."/>
            <person name="Hirani K."/>
            <person name="Jayaseelan J.C."/>
            <person name="Lara F."/>
            <person name="Munidasa M."/>
            <person name="Palculict T."/>
            <person name="Patil S."/>
            <person name="Pu L.-L."/>
            <person name="Saada N."/>
            <person name="Tang L."/>
            <person name="Weissenberger G."/>
            <person name="Zhu Y."/>
            <person name="Hemphill L."/>
            <person name="Shang Y."/>
            <person name="Youmans B."/>
            <person name="Ayvaz T."/>
            <person name="Ross M."/>
            <person name="Santibanez J."/>
            <person name="Aqrawi P."/>
            <person name="Gross S."/>
            <person name="Joshi V."/>
            <person name="Fowler G."/>
            <person name="Nazareth L."/>
            <person name="Reid J."/>
            <person name="Worley K."/>
            <person name="Petrosino J."/>
            <person name="Highlander S."/>
            <person name="Gibbs R."/>
        </authorList>
    </citation>
    <scope>NUCLEOTIDE SEQUENCE [LARGE SCALE GENOMIC DNA]</scope>
    <source>
        <strain evidence="1">ATCC 33269</strain>
    </source>
</reference>
<comment type="caution">
    <text evidence="1">The sequence shown here is derived from an EMBL/GenBank/DDBJ whole genome shotgun (WGS) entry which is preliminary data.</text>
</comment>
<organism evidence="1 2">
    <name type="scientific">Hoylesella oralis ATCC 33269</name>
    <dbReference type="NCBI Taxonomy" id="873533"/>
    <lineage>
        <taxon>Bacteria</taxon>
        <taxon>Pseudomonadati</taxon>
        <taxon>Bacteroidota</taxon>
        <taxon>Bacteroidia</taxon>
        <taxon>Bacteroidales</taxon>
        <taxon>Prevotellaceae</taxon>
        <taxon>Hoylesella</taxon>
    </lineage>
</organism>
<dbReference type="EMBL" id="AEPE02000006">
    <property type="protein sequence ID" value="EFZ35878.1"/>
    <property type="molecule type" value="Genomic_DNA"/>
</dbReference>